<evidence type="ECO:0000313" key="1">
    <source>
        <dbReference type="EMBL" id="MEU8136572.1"/>
    </source>
</evidence>
<comment type="caution">
    <text evidence="1">The sequence shown here is derived from an EMBL/GenBank/DDBJ whole genome shotgun (WGS) entry which is preliminary data.</text>
</comment>
<accession>A0ABV3DM79</accession>
<dbReference type="EMBL" id="JBEZFP010000066">
    <property type="protein sequence ID" value="MEU8136572.1"/>
    <property type="molecule type" value="Genomic_DNA"/>
</dbReference>
<proteinExistence type="predicted"/>
<reference evidence="1 2" key="1">
    <citation type="submission" date="2024-06" db="EMBL/GenBank/DDBJ databases">
        <title>The Natural Products Discovery Center: Release of the First 8490 Sequenced Strains for Exploring Actinobacteria Biosynthetic Diversity.</title>
        <authorList>
            <person name="Kalkreuter E."/>
            <person name="Kautsar S.A."/>
            <person name="Yang D."/>
            <person name="Bader C.D."/>
            <person name="Teijaro C.N."/>
            <person name="Fluegel L."/>
            <person name="Davis C.M."/>
            <person name="Simpson J.R."/>
            <person name="Lauterbach L."/>
            <person name="Steele A.D."/>
            <person name="Gui C."/>
            <person name="Meng S."/>
            <person name="Li G."/>
            <person name="Viehrig K."/>
            <person name="Ye F."/>
            <person name="Su P."/>
            <person name="Kiefer A.F."/>
            <person name="Nichols A."/>
            <person name="Cepeda A.J."/>
            <person name="Yan W."/>
            <person name="Fan B."/>
            <person name="Jiang Y."/>
            <person name="Adhikari A."/>
            <person name="Zheng C.-J."/>
            <person name="Schuster L."/>
            <person name="Cowan T.M."/>
            <person name="Smanski M.J."/>
            <person name="Chevrette M.G."/>
            <person name="De Carvalho L.P.S."/>
            <person name="Shen B."/>
        </authorList>
    </citation>
    <scope>NUCLEOTIDE SEQUENCE [LARGE SCALE GENOMIC DNA]</scope>
    <source>
        <strain evidence="1 2">NPDC048946</strain>
    </source>
</reference>
<keyword evidence="2" id="KW-1185">Reference proteome</keyword>
<dbReference type="RefSeq" id="WP_358357224.1">
    <property type="nucleotide sequence ID" value="NZ_JBEZFP010000066.1"/>
</dbReference>
<evidence type="ECO:0008006" key="3">
    <source>
        <dbReference type="Google" id="ProtNLM"/>
    </source>
</evidence>
<evidence type="ECO:0000313" key="2">
    <source>
        <dbReference type="Proteomes" id="UP001551482"/>
    </source>
</evidence>
<name>A0ABV3DM79_9ACTN</name>
<protein>
    <recommendedName>
        <fullName evidence="3">Minor tail protein</fullName>
    </recommendedName>
</protein>
<gene>
    <name evidence="1" type="ORF">AB0C36_24055</name>
</gene>
<dbReference type="Proteomes" id="UP001551482">
    <property type="component" value="Unassembled WGS sequence"/>
</dbReference>
<sequence>MPQYTDTINDQIARLERQVRDLTTQVASIPTDRTSAPWLPVASLGSGWTDHHLTDSSWELIGLRVEPGGLVRLRGAVMRSGSVWPAAGFTLLTLPADLLPVASQAFTTAGVYAGGFVHLEFQTGGAVVVRGWTSGGSGAAGTAIGLDGLSYRIS</sequence>
<organism evidence="1 2">
    <name type="scientific">Streptodolium elevatio</name>
    <dbReference type="NCBI Taxonomy" id="3157996"/>
    <lineage>
        <taxon>Bacteria</taxon>
        <taxon>Bacillati</taxon>
        <taxon>Actinomycetota</taxon>
        <taxon>Actinomycetes</taxon>
        <taxon>Kitasatosporales</taxon>
        <taxon>Streptomycetaceae</taxon>
        <taxon>Streptodolium</taxon>
    </lineage>
</organism>